<protein>
    <submittedName>
        <fullName evidence="2">Uncharacterized protein</fullName>
    </submittedName>
</protein>
<dbReference type="EMBL" id="JACGWJ010000022">
    <property type="protein sequence ID" value="KAL0329186.1"/>
    <property type="molecule type" value="Genomic_DNA"/>
</dbReference>
<evidence type="ECO:0000256" key="1">
    <source>
        <dbReference type="SAM" id="MobiDB-lite"/>
    </source>
</evidence>
<reference evidence="2" key="2">
    <citation type="journal article" date="2024" name="Plant">
        <title>Genomic evolution and insights into agronomic trait innovations of Sesamum species.</title>
        <authorList>
            <person name="Miao H."/>
            <person name="Wang L."/>
            <person name="Qu L."/>
            <person name="Liu H."/>
            <person name="Sun Y."/>
            <person name="Le M."/>
            <person name="Wang Q."/>
            <person name="Wei S."/>
            <person name="Zheng Y."/>
            <person name="Lin W."/>
            <person name="Duan Y."/>
            <person name="Cao H."/>
            <person name="Xiong S."/>
            <person name="Wang X."/>
            <person name="Wei L."/>
            <person name="Li C."/>
            <person name="Ma Q."/>
            <person name="Ju M."/>
            <person name="Zhao R."/>
            <person name="Li G."/>
            <person name="Mu C."/>
            <person name="Tian Q."/>
            <person name="Mei H."/>
            <person name="Zhang T."/>
            <person name="Gao T."/>
            <person name="Zhang H."/>
        </authorList>
    </citation>
    <scope>NUCLEOTIDE SEQUENCE</scope>
    <source>
        <strain evidence="2">G02</strain>
    </source>
</reference>
<gene>
    <name evidence="2" type="ORF">Sradi_4905300</name>
</gene>
<feature type="region of interest" description="Disordered" evidence="1">
    <location>
        <begin position="1"/>
        <end position="38"/>
    </location>
</feature>
<comment type="caution">
    <text evidence="2">The sequence shown here is derived from an EMBL/GenBank/DDBJ whole genome shotgun (WGS) entry which is preliminary data.</text>
</comment>
<feature type="compositionally biased region" description="Polar residues" evidence="1">
    <location>
        <begin position="25"/>
        <end position="34"/>
    </location>
</feature>
<organism evidence="2">
    <name type="scientific">Sesamum radiatum</name>
    <name type="common">Black benniseed</name>
    <dbReference type="NCBI Taxonomy" id="300843"/>
    <lineage>
        <taxon>Eukaryota</taxon>
        <taxon>Viridiplantae</taxon>
        <taxon>Streptophyta</taxon>
        <taxon>Embryophyta</taxon>
        <taxon>Tracheophyta</taxon>
        <taxon>Spermatophyta</taxon>
        <taxon>Magnoliopsida</taxon>
        <taxon>eudicotyledons</taxon>
        <taxon>Gunneridae</taxon>
        <taxon>Pentapetalae</taxon>
        <taxon>asterids</taxon>
        <taxon>lamiids</taxon>
        <taxon>Lamiales</taxon>
        <taxon>Pedaliaceae</taxon>
        <taxon>Sesamum</taxon>
    </lineage>
</organism>
<evidence type="ECO:0000313" key="2">
    <source>
        <dbReference type="EMBL" id="KAL0329186.1"/>
    </source>
</evidence>
<sequence length="72" mass="8201">MEQRKRTRGQTGQRALNANREIGEGSSQGTTTSREAGANWTELIRLELRRLMHGEEQGEEVSTNFVDYEDFA</sequence>
<dbReference type="AlphaFoldDB" id="A0AAW2MGD2"/>
<name>A0AAW2MGD2_SESRA</name>
<accession>A0AAW2MGD2</accession>
<proteinExistence type="predicted"/>
<feature type="non-terminal residue" evidence="2">
    <location>
        <position position="72"/>
    </location>
</feature>
<reference evidence="2" key="1">
    <citation type="submission" date="2020-06" db="EMBL/GenBank/DDBJ databases">
        <authorList>
            <person name="Li T."/>
            <person name="Hu X."/>
            <person name="Zhang T."/>
            <person name="Song X."/>
            <person name="Zhang H."/>
            <person name="Dai N."/>
            <person name="Sheng W."/>
            <person name="Hou X."/>
            <person name="Wei L."/>
        </authorList>
    </citation>
    <scope>NUCLEOTIDE SEQUENCE</scope>
    <source>
        <strain evidence="2">G02</strain>
        <tissue evidence="2">Leaf</tissue>
    </source>
</reference>